<dbReference type="EMBL" id="LXQA010017128">
    <property type="protein sequence ID" value="MCH89890.1"/>
    <property type="molecule type" value="Genomic_DNA"/>
</dbReference>
<sequence length="34" mass="3823">EGRSTVHREKETEVRWPAMGRAVAGDGGGLWWKI</sequence>
<gene>
    <name evidence="1" type="ORF">A2U01_0010794</name>
</gene>
<evidence type="ECO:0000313" key="1">
    <source>
        <dbReference type="EMBL" id="MCH89890.1"/>
    </source>
</evidence>
<protein>
    <submittedName>
        <fullName evidence="1">Uncharacterized protein</fullName>
    </submittedName>
</protein>
<accession>A0A392MQT2</accession>
<reference evidence="1 2" key="1">
    <citation type="journal article" date="2018" name="Front. Plant Sci.">
        <title>Red Clover (Trifolium pratense) and Zigzag Clover (T. medium) - A Picture of Genomic Similarities and Differences.</title>
        <authorList>
            <person name="Dluhosova J."/>
            <person name="Istvanek J."/>
            <person name="Nedelnik J."/>
            <person name="Repkova J."/>
        </authorList>
    </citation>
    <scope>NUCLEOTIDE SEQUENCE [LARGE SCALE GENOMIC DNA]</scope>
    <source>
        <strain evidence="2">cv. 10/8</strain>
        <tissue evidence="1">Leaf</tissue>
    </source>
</reference>
<comment type="caution">
    <text evidence="1">The sequence shown here is derived from an EMBL/GenBank/DDBJ whole genome shotgun (WGS) entry which is preliminary data.</text>
</comment>
<proteinExistence type="predicted"/>
<evidence type="ECO:0000313" key="2">
    <source>
        <dbReference type="Proteomes" id="UP000265520"/>
    </source>
</evidence>
<dbReference type="AlphaFoldDB" id="A0A392MQT2"/>
<dbReference type="Proteomes" id="UP000265520">
    <property type="component" value="Unassembled WGS sequence"/>
</dbReference>
<name>A0A392MQT2_9FABA</name>
<feature type="non-terminal residue" evidence="1">
    <location>
        <position position="1"/>
    </location>
</feature>
<organism evidence="1 2">
    <name type="scientific">Trifolium medium</name>
    <dbReference type="NCBI Taxonomy" id="97028"/>
    <lineage>
        <taxon>Eukaryota</taxon>
        <taxon>Viridiplantae</taxon>
        <taxon>Streptophyta</taxon>
        <taxon>Embryophyta</taxon>
        <taxon>Tracheophyta</taxon>
        <taxon>Spermatophyta</taxon>
        <taxon>Magnoliopsida</taxon>
        <taxon>eudicotyledons</taxon>
        <taxon>Gunneridae</taxon>
        <taxon>Pentapetalae</taxon>
        <taxon>rosids</taxon>
        <taxon>fabids</taxon>
        <taxon>Fabales</taxon>
        <taxon>Fabaceae</taxon>
        <taxon>Papilionoideae</taxon>
        <taxon>50 kb inversion clade</taxon>
        <taxon>NPAAA clade</taxon>
        <taxon>Hologalegina</taxon>
        <taxon>IRL clade</taxon>
        <taxon>Trifolieae</taxon>
        <taxon>Trifolium</taxon>
    </lineage>
</organism>
<keyword evidence="2" id="KW-1185">Reference proteome</keyword>